<reference evidence="1" key="1">
    <citation type="submission" date="2021-01" db="EMBL/GenBank/DDBJ databases">
        <title>Whole genome shotgun sequence of Actinoplanes siamensis NBRC 109076.</title>
        <authorList>
            <person name="Komaki H."/>
            <person name="Tamura T."/>
        </authorList>
    </citation>
    <scope>NUCLEOTIDE SEQUENCE</scope>
    <source>
        <strain evidence="1">NBRC 109076</strain>
    </source>
</reference>
<dbReference type="AlphaFoldDB" id="A0A919TIV7"/>
<proteinExistence type="predicted"/>
<keyword evidence="2" id="KW-1185">Reference proteome</keyword>
<name>A0A919TIV7_9ACTN</name>
<evidence type="ECO:0000313" key="2">
    <source>
        <dbReference type="Proteomes" id="UP000629619"/>
    </source>
</evidence>
<evidence type="ECO:0000313" key="1">
    <source>
        <dbReference type="EMBL" id="GIF04731.1"/>
    </source>
</evidence>
<dbReference type="Proteomes" id="UP000629619">
    <property type="component" value="Unassembled WGS sequence"/>
</dbReference>
<gene>
    <name evidence="1" type="ORF">Asi03nite_22690</name>
</gene>
<comment type="caution">
    <text evidence="1">The sequence shown here is derived from an EMBL/GenBank/DDBJ whole genome shotgun (WGS) entry which is preliminary data.</text>
</comment>
<sequence>MRAVAVLALPAEAQLAWVGQLLHQDIPLADELALEFDDGLRLVPTFIERGWISASALPVLTELENQLRAMSGEQNASLWEPDAVTSRPEWHRVRVLARATLTQLG</sequence>
<organism evidence="1 2">
    <name type="scientific">Actinoplanes siamensis</name>
    <dbReference type="NCBI Taxonomy" id="1223317"/>
    <lineage>
        <taxon>Bacteria</taxon>
        <taxon>Bacillati</taxon>
        <taxon>Actinomycetota</taxon>
        <taxon>Actinomycetes</taxon>
        <taxon>Micromonosporales</taxon>
        <taxon>Micromonosporaceae</taxon>
        <taxon>Actinoplanes</taxon>
    </lineage>
</organism>
<dbReference type="EMBL" id="BOMW01000020">
    <property type="protein sequence ID" value="GIF04731.1"/>
    <property type="molecule type" value="Genomic_DNA"/>
</dbReference>
<accession>A0A919TIV7</accession>
<protein>
    <submittedName>
        <fullName evidence="1">Uncharacterized protein</fullName>
    </submittedName>
</protein>